<organism evidence="5 6">
    <name type="scientific">Salinactinospora qingdaonensis</name>
    <dbReference type="NCBI Taxonomy" id="702744"/>
    <lineage>
        <taxon>Bacteria</taxon>
        <taxon>Bacillati</taxon>
        <taxon>Actinomycetota</taxon>
        <taxon>Actinomycetes</taxon>
        <taxon>Streptosporangiales</taxon>
        <taxon>Nocardiopsidaceae</taxon>
        <taxon>Salinactinospora</taxon>
    </lineage>
</organism>
<comment type="caution">
    <text evidence="5">The sequence shown here is derived from an EMBL/GenBank/DDBJ whole genome shotgun (WGS) entry which is preliminary data.</text>
</comment>
<evidence type="ECO:0000313" key="5">
    <source>
        <dbReference type="EMBL" id="GAA3730452.1"/>
    </source>
</evidence>
<keyword evidence="6" id="KW-1185">Reference proteome</keyword>
<name>A0ABP7F661_9ACTN</name>
<keyword evidence="3" id="KW-0732">Signal</keyword>
<dbReference type="RefSeq" id="WP_344967562.1">
    <property type="nucleotide sequence ID" value="NZ_BAABDD010000003.1"/>
</dbReference>
<feature type="region of interest" description="Disordered" evidence="2">
    <location>
        <begin position="88"/>
        <end position="119"/>
    </location>
</feature>
<feature type="region of interest" description="Disordered" evidence="2">
    <location>
        <begin position="27"/>
        <end position="52"/>
    </location>
</feature>
<evidence type="ECO:0000313" key="6">
    <source>
        <dbReference type="Proteomes" id="UP001500908"/>
    </source>
</evidence>
<dbReference type="Pfam" id="PF00080">
    <property type="entry name" value="Sod_Cu"/>
    <property type="match status" value="1"/>
</dbReference>
<dbReference type="PROSITE" id="PS51257">
    <property type="entry name" value="PROKAR_LIPOPROTEIN"/>
    <property type="match status" value="1"/>
</dbReference>
<feature type="compositionally biased region" description="Basic and acidic residues" evidence="2">
    <location>
        <begin position="95"/>
        <end position="104"/>
    </location>
</feature>
<gene>
    <name evidence="5" type="ORF">GCM10022402_08920</name>
</gene>
<evidence type="ECO:0000256" key="1">
    <source>
        <dbReference type="ARBA" id="ARBA00010457"/>
    </source>
</evidence>
<reference evidence="6" key="1">
    <citation type="journal article" date="2019" name="Int. J. Syst. Evol. Microbiol.">
        <title>The Global Catalogue of Microorganisms (GCM) 10K type strain sequencing project: providing services to taxonomists for standard genome sequencing and annotation.</title>
        <authorList>
            <consortium name="The Broad Institute Genomics Platform"/>
            <consortium name="The Broad Institute Genome Sequencing Center for Infectious Disease"/>
            <person name="Wu L."/>
            <person name="Ma J."/>
        </authorList>
    </citation>
    <scope>NUCLEOTIDE SEQUENCE [LARGE SCALE GENOMIC DNA]</scope>
    <source>
        <strain evidence="6">JCM 17137</strain>
    </source>
</reference>
<dbReference type="InterPro" id="IPR001424">
    <property type="entry name" value="SOD_Cu_Zn_dom"/>
</dbReference>
<evidence type="ECO:0000256" key="2">
    <source>
        <dbReference type="SAM" id="MobiDB-lite"/>
    </source>
</evidence>
<evidence type="ECO:0000259" key="4">
    <source>
        <dbReference type="Pfam" id="PF00080"/>
    </source>
</evidence>
<comment type="similarity">
    <text evidence="1">Belongs to the Cu-Zn superoxide dismutase family.</text>
</comment>
<dbReference type="SUPFAM" id="SSF49329">
    <property type="entry name" value="Cu,Zn superoxide dismutase-like"/>
    <property type="match status" value="1"/>
</dbReference>
<feature type="domain" description="Superoxide dismutase copper/zinc binding" evidence="4">
    <location>
        <begin position="123"/>
        <end position="235"/>
    </location>
</feature>
<proteinExistence type="inferred from homology"/>
<feature type="chain" id="PRO_5047438015" description="Superoxide dismutase copper/zinc binding domain-containing protein" evidence="3">
    <location>
        <begin position="20"/>
        <end position="238"/>
    </location>
</feature>
<dbReference type="Proteomes" id="UP001500908">
    <property type="component" value="Unassembled WGS sequence"/>
</dbReference>
<protein>
    <recommendedName>
        <fullName evidence="4">Superoxide dismutase copper/zinc binding domain-containing protein</fullName>
    </recommendedName>
</protein>
<dbReference type="EMBL" id="BAABDD010000003">
    <property type="protein sequence ID" value="GAA3730452.1"/>
    <property type="molecule type" value="Genomic_DNA"/>
</dbReference>
<evidence type="ECO:0000256" key="3">
    <source>
        <dbReference type="SAM" id="SignalP"/>
    </source>
</evidence>
<sequence length="238" mass="24548">MRTVARTILGLTCACLTLAGCGEQHDAVAGPKAASGSPVAAKRDTQPVGSPSMVTGAFQPYTDDARAITYVPEEIPTGARVMLLARTSTPAAPRTKNETAEKPSTDSGTPAEDSGATPGIVSTSFTFALTGLPANEDYGAHLHTRPCGPHPGDAGPHYQNVEAPEGVENDPTYTNPRNEAWLDFTTDSDGDGSAMTTVEWVPREGEANSIVIHANPTPTAAGHAGDAGQRLGCVNVAL</sequence>
<accession>A0ABP7F661</accession>
<dbReference type="Gene3D" id="2.60.40.200">
    <property type="entry name" value="Superoxide dismutase, copper/zinc binding domain"/>
    <property type="match status" value="1"/>
</dbReference>
<dbReference type="InterPro" id="IPR036423">
    <property type="entry name" value="SOD-like_Cu/Zn_dom_sf"/>
</dbReference>
<feature type="signal peptide" evidence="3">
    <location>
        <begin position="1"/>
        <end position="19"/>
    </location>
</feature>